<gene>
    <name evidence="2" type="ORF">C1I63_13845</name>
</gene>
<feature type="region of interest" description="Disordered" evidence="1">
    <location>
        <begin position="322"/>
        <end position="341"/>
    </location>
</feature>
<comment type="caution">
    <text evidence="2">The sequence shown here is derived from an EMBL/GenBank/DDBJ whole genome shotgun (WGS) entry which is preliminary data.</text>
</comment>
<dbReference type="RefSeq" id="WP_107575150.1">
    <property type="nucleotide sequence ID" value="NZ_PZPL01000001.1"/>
</dbReference>
<sequence length="341" mass="37368">MTAAKSKPTSVRDVAYSLIPGWDIRNGIMRQLGVSVLLPAGSPARATLTRPAAVATVEQKIEALLLAGKPVPDDIAAPIIEADRIDALAVARMHALNSVASNYSDTRGLLNEYTTEAAFAYLAGELATLADKVRAEANNLAGITSPATAILGNSEAITSWQTVTALEPRYREIRQVQTELMDAAFDQSSTTLSTDQIAHSAHFRRSADVVPHWIERRREAAREIPTSSRPNLLEYREWLVSGTASPVFDKDIDSTYRLVLACTDLEPWVPTFEEFDQERAAAEYITGAPTPNTIEHKTQARDAYLTGGPAPEAEPFRIMPSDLNRRSEAHARARMRSGYRP</sequence>
<evidence type="ECO:0000256" key="1">
    <source>
        <dbReference type="SAM" id="MobiDB-lite"/>
    </source>
</evidence>
<evidence type="ECO:0000313" key="2">
    <source>
        <dbReference type="EMBL" id="PTL73812.1"/>
    </source>
</evidence>
<feature type="compositionally biased region" description="Basic residues" evidence="1">
    <location>
        <begin position="332"/>
        <end position="341"/>
    </location>
</feature>
<keyword evidence="3" id="KW-1185">Reference proteome</keyword>
<proteinExistence type="predicted"/>
<organism evidence="2 3">
    <name type="scientific">Rathayibacter caricis DSM 15933</name>
    <dbReference type="NCBI Taxonomy" id="1328867"/>
    <lineage>
        <taxon>Bacteria</taxon>
        <taxon>Bacillati</taxon>
        <taxon>Actinomycetota</taxon>
        <taxon>Actinomycetes</taxon>
        <taxon>Micrococcales</taxon>
        <taxon>Microbacteriaceae</taxon>
        <taxon>Rathayibacter</taxon>
    </lineage>
</organism>
<reference evidence="2 3" key="1">
    <citation type="submission" date="2018-03" db="EMBL/GenBank/DDBJ databases">
        <title>Bacteriophage NCPPB3778 and a type I-E CRISPR drive the evolution of the US Biological Select Agent, Rathayibacter toxicus.</title>
        <authorList>
            <person name="Davis E.W.II."/>
            <person name="Tabima J.F."/>
            <person name="Weisberg A.J."/>
            <person name="Dantas Lopes L."/>
            <person name="Wiseman M.S."/>
            <person name="Wiseman M.S."/>
            <person name="Pupko T."/>
            <person name="Belcher M.S."/>
            <person name="Sechler A.J."/>
            <person name="Tancos M.A."/>
            <person name="Schroeder B.K."/>
            <person name="Murray T.D."/>
            <person name="Luster D.G."/>
            <person name="Schneider W.L."/>
            <person name="Rogers E."/>
            <person name="Andreote F.D."/>
            <person name="Grunwald N.J."/>
            <person name="Putnam M.L."/>
            <person name="Chang J.H."/>
        </authorList>
    </citation>
    <scope>NUCLEOTIDE SEQUENCE [LARGE SCALE GENOMIC DNA]</scope>
    <source>
        <strain evidence="2 3">DSM 15933</strain>
    </source>
</reference>
<protein>
    <submittedName>
        <fullName evidence="2">Uncharacterized protein</fullName>
    </submittedName>
</protein>
<dbReference type="EMBL" id="PZPL01000001">
    <property type="protein sequence ID" value="PTL73812.1"/>
    <property type="molecule type" value="Genomic_DNA"/>
</dbReference>
<evidence type="ECO:0000313" key="3">
    <source>
        <dbReference type="Proteomes" id="UP000241085"/>
    </source>
</evidence>
<accession>A0A2T4UWA3</accession>
<dbReference type="Proteomes" id="UP000241085">
    <property type="component" value="Unassembled WGS sequence"/>
</dbReference>
<name>A0A2T4UWA3_9MICO</name>
<dbReference type="AlphaFoldDB" id="A0A2T4UWA3"/>